<proteinExistence type="predicted"/>
<reference evidence="1" key="1">
    <citation type="submission" date="2023-10" db="EMBL/GenBank/DDBJ databases">
        <title>Genome assembly of Pristionchus species.</title>
        <authorList>
            <person name="Yoshida K."/>
            <person name="Sommer R.J."/>
        </authorList>
    </citation>
    <scope>NUCLEOTIDE SEQUENCE</scope>
    <source>
        <strain evidence="1">RS0144</strain>
    </source>
</reference>
<gene>
    <name evidence="1" type="ORF">PENTCL1PPCAC_8253</name>
</gene>
<accession>A0AAV5SVI7</accession>
<evidence type="ECO:0000313" key="2">
    <source>
        <dbReference type="Proteomes" id="UP001432027"/>
    </source>
</evidence>
<feature type="non-terminal residue" evidence="1">
    <location>
        <position position="109"/>
    </location>
</feature>
<comment type="caution">
    <text evidence="1">The sequence shown here is derived from an EMBL/GenBank/DDBJ whole genome shotgun (WGS) entry which is preliminary data.</text>
</comment>
<sequence length="109" mass="11974">SEILDSVSPECGRDLQQWLQDWMAIGAASADCARLAASGKSCSRQALHTLKEKNYALMMLLSTGRPASLPDLSLSWWGNYPQCRDAQPSDFSTSYCFVHLSIDFRAIGG</sequence>
<feature type="non-terminal residue" evidence="1">
    <location>
        <position position="1"/>
    </location>
</feature>
<protein>
    <submittedName>
        <fullName evidence="1">Uncharacterized protein</fullName>
    </submittedName>
</protein>
<name>A0AAV5SVI7_9BILA</name>
<keyword evidence="2" id="KW-1185">Reference proteome</keyword>
<evidence type="ECO:0000313" key="1">
    <source>
        <dbReference type="EMBL" id="GMS86078.1"/>
    </source>
</evidence>
<dbReference type="EMBL" id="BTSX01000002">
    <property type="protein sequence ID" value="GMS86078.1"/>
    <property type="molecule type" value="Genomic_DNA"/>
</dbReference>
<organism evidence="1 2">
    <name type="scientific">Pristionchus entomophagus</name>
    <dbReference type="NCBI Taxonomy" id="358040"/>
    <lineage>
        <taxon>Eukaryota</taxon>
        <taxon>Metazoa</taxon>
        <taxon>Ecdysozoa</taxon>
        <taxon>Nematoda</taxon>
        <taxon>Chromadorea</taxon>
        <taxon>Rhabditida</taxon>
        <taxon>Rhabditina</taxon>
        <taxon>Diplogasteromorpha</taxon>
        <taxon>Diplogasteroidea</taxon>
        <taxon>Neodiplogasteridae</taxon>
        <taxon>Pristionchus</taxon>
    </lineage>
</organism>
<dbReference type="Proteomes" id="UP001432027">
    <property type="component" value="Unassembled WGS sequence"/>
</dbReference>
<dbReference type="AlphaFoldDB" id="A0AAV5SVI7"/>